<protein>
    <recommendedName>
        <fullName evidence="4">Chromatin target of PRMT1 protein C-terminal domain-containing protein</fullName>
    </recommendedName>
</protein>
<dbReference type="OrthoDB" id="5862502at2759"/>
<name>A0A8S1F734_9PELO</name>
<dbReference type="AlphaFoldDB" id="A0A8S1F734"/>
<accession>A0A8S1F734</accession>
<organism evidence="2 3">
    <name type="scientific">Caenorhabditis bovis</name>
    <dbReference type="NCBI Taxonomy" id="2654633"/>
    <lineage>
        <taxon>Eukaryota</taxon>
        <taxon>Metazoa</taxon>
        <taxon>Ecdysozoa</taxon>
        <taxon>Nematoda</taxon>
        <taxon>Chromadorea</taxon>
        <taxon>Rhabditida</taxon>
        <taxon>Rhabditina</taxon>
        <taxon>Rhabditomorpha</taxon>
        <taxon>Rhabditoidea</taxon>
        <taxon>Rhabditidae</taxon>
        <taxon>Peloderinae</taxon>
        <taxon>Caenorhabditis</taxon>
    </lineage>
</organism>
<sequence length="174" mass="20811">MQSTSGVPSKIVILGNSKMSLNERFGSLPKPIVVKKRPRTIQRPAQKIIQEIYEEEIPIQYVQKPIRRFRQPQQFRHVPIENRLSIVRPLKTVPQRHFVNRFHPSNKTHYRNYGPHNQKPFNKRQPQVFTRNPRFKKPNQQAKAPISKKTVEQLDRELDEYMKRSKHTPIRMDF</sequence>
<keyword evidence="3" id="KW-1185">Reference proteome</keyword>
<reference evidence="2 3" key="1">
    <citation type="submission" date="2020-04" db="EMBL/GenBank/DDBJ databases">
        <authorList>
            <person name="Laetsch R D."/>
            <person name="Stevens L."/>
            <person name="Kumar S."/>
            <person name="Blaxter L. M."/>
        </authorList>
    </citation>
    <scope>NUCLEOTIDE SEQUENCE [LARGE SCALE GENOMIC DNA]</scope>
</reference>
<comment type="caution">
    <text evidence="2">The sequence shown here is derived from an EMBL/GenBank/DDBJ whole genome shotgun (WGS) entry which is preliminary data.</text>
</comment>
<feature type="region of interest" description="Disordered" evidence="1">
    <location>
        <begin position="105"/>
        <end position="124"/>
    </location>
</feature>
<evidence type="ECO:0000313" key="3">
    <source>
        <dbReference type="Proteomes" id="UP000494206"/>
    </source>
</evidence>
<gene>
    <name evidence="2" type="ORF">CBOVIS_LOCUS9848</name>
</gene>
<proteinExistence type="predicted"/>
<evidence type="ECO:0000313" key="2">
    <source>
        <dbReference type="EMBL" id="CAB3408010.1"/>
    </source>
</evidence>
<evidence type="ECO:0008006" key="4">
    <source>
        <dbReference type="Google" id="ProtNLM"/>
    </source>
</evidence>
<dbReference type="Proteomes" id="UP000494206">
    <property type="component" value="Unassembled WGS sequence"/>
</dbReference>
<dbReference type="EMBL" id="CADEPM010000006">
    <property type="protein sequence ID" value="CAB3408010.1"/>
    <property type="molecule type" value="Genomic_DNA"/>
</dbReference>
<evidence type="ECO:0000256" key="1">
    <source>
        <dbReference type="SAM" id="MobiDB-lite"/>
    </source>
</evidence>